<feature type="transmembrane region" description="Helical" evidence="1">
    <location>
        <begin position="88"/>
        <end position="121"/>
    </location>
</feature>
<feature type="transmembrane region" description="Helical" evidence="1">
    <location>
        <begin position="12"/>
        <end position="29"/>
    </location>
</feature>
<dbReference type="RefSeq" id="WP_368504534.1">
    <property type="nucleotide sequence ID" value="NZ_CP162551.1"/>
</dbReference>
<name>A0AB39BTF6_9BACI</name>
<evidence type="ECO:0000256" key="1">
    <source>
        <dbReference type="SAM" id="Phobius"/>
    </source>
</evidence>
<evidence type="ECO:0000313" key="2">
    <source>
        <dbReference type="EMBL" id="XDI37166.1"/>
    </source>
</evidence>
<accession>A0AB39BTF6</accession>
<protein>
    <submittedName>
        <fullName evidence="2">Uncharacterized protein</fullName>
    </submittedName>
</protein>
<gene>
    <name evidence="2" type="ORF">AB3N04_02295</name>
</gene>
<keyword evidence="1" id="KW-0472">Membrane</keyword>
<dbReference type="EMBL" id="CP162551">
    <property type="protein sequence ID" value="XDI37166.1"/>
    <property type="molecule type" value="Genomic_DNA"/>
</dbReference>
<keyword evidence="1" id="KW-0812">Transmembrane</keyword>
<dbReference type="AlphaFoldDB" id="A0AB39BTF6"/>
<feature type="transmembrane region" description="Helical" evidence="1">
    <location>
        <begin position="49"/>
        <end position="67"/>
    </location>
</feature>
<proteinExistence type="predicted"/>
<sequence length="131" mass="14486">MDVYAVYKKTLLLIIAYGGTLASFSLFPSPRGWGLGEFIGALLFSPLQVLAASFCFVAGFLGYSLFVQDLIRLVYQTHINPMVLKERVLFLLVALLSILHLLFTNWLATLPILILASLYGIMDADLNSKGK</sequence>
<organism evidence="2">
    <name type="scientific">Alkalihalophilus sp. As8PL</name>
    <dbReference type="NCBI Taxonomy" id="3237103"/>
    <lineage>
        <taxon>Bacteria</taxon>
        <taxon>Bacillati</taxon>
        <taxon>Bacillota</taxon>
        <taxon>Bacilli</taxon>
        <taxon>Bacillales</taxon>
        <taxon>Bacillaceae</taxon>
        <taxon>Alkalihalophilus</taxon>
    </lineage>
</organism>
<reference evidence="2" key="1">
    <citation type="submission" date="2024-07" db="EMBL/GenBank/DDBJ databases">
        <title>Identification and characteristics of an arsenic-resistant bacterial isolate, which belongs to a novel species.</title>
        <authorList>
            <person name="Juszczyk A."/>
            <person name="Kowalczyk A."/>
            <person name="Was K."/>
            <person name="Kosowicz W."/>
            <person name="Budzyn A."/>
            <person name="Latowski D."/>
        </authorList>
    </citation>
    <scope>NUCLEOTIDE SEQUENCE</scope>
    <source>
        <strain evidence="2">As8PL</strain>
    </source>
</reference>
<keyword evidence="1" id="KW-1133">Transmembrane helix</keyword>